<feature type="chain" id="PRO_5047357247" description="DUF4874 domain-containing protein" evidence="2">
    <location>
        <begin position="26"/>
        <end position="331"/>
    </location>
</feature>
<dbReference type="InterPro" id="IPR032267">
    <property type="entry name" value="DUF4832"/>
</dbReference>
<proteinExistence type="predicted"/>
<evidence type="ECO:0000313" key="6">
    <source>
        <dbReference type="Proteomes" id="UP001321486"/>
    </source>
</evidence>
<dbReference type="EMBL" id="AP027732">
    <property type="protein sequence ID" value="BDZ49795.1"/>
    <property type="molecule type" value="Genomic_DNA"/>
</dbReference>
<feature type="compositionally biased region" description="Low complexity" evidence="1">
    <location>
        <begin position="316"/>
        <end position="331"/>
    </location>
</feature>
<dbReference type="Pfam" id="PF16173">
    <property type="entry name" value="DUF4874"/>
    <property type="match status" value="1"/>
</dbReference>
<feature type="signal peptide" evidence="2">
    <location>
        <begin position="1"/>
        <end position="25"/>
    </location>
</feature>
<gene>
    <name evidence="5" type="ORF">GCM10025867_20360</name>
</gene>
<keyword evidence="2" id="KW-0732">Signal</keyword>
<evidence type="ECO:0000256" key="1">
    <source>
        <dbReference type="SAM" id="MobiDB-lite"/>
    </source>
</evidence>
<organism evidence="5 6">
    <name type="scientific">Frondihabitans sucicola</name>
    <dbReference type="NCBI Taxonomy" id="1268041"/>
    <lineage>
        <taxon>Bacteria</taxon>
        <taxon>Bacillati</taxon>
        <taxon>Actinomycetota</taxon>
        <taxon>Actinomycetes</taxon>
        <taxon>Micrococcales</taxon>
        <taxon>Microbacteriaceae</taxon>
        <taxon>Frondihabitans</taxon>
    </lineage>
</organism>
<dbReference type="Pfam" id="PF16116">
    <property type="entry name" value="DUF4832"/>
    <property type="match status" value="1"/>
</dbReference>
<evidence type="ECO:0000259" key="3">
    <source>
        <dbReference type="Pfam" id="PF16116"/>
    </source>
</evidence>
<protein>
    <recommendedName>
        <fullName evidence="7">DUF4874 domain-containing protein</fullName>
    </recommendedName>
</protein>
<name>A0ABN6XXT0_9MICO</name>
<accession>A0ABN6XXT0</accession>
<dbReference type="InterPro" id="IPR032379">
    <property type="entry name" value="DUF4874"/>
</dbReference>
<reference evidence="6" key="1">
    <citation type="journal article" date="2019" name="Int. J. Syst. Evol. Microbiol.">
        <title>The Global Catalogue of Microorganisms (GCM) 10K type strain sequencing project: providing services to taxonomists for standard genome sequencing and annotation.</title>
        <authorList>
            <consortium name="The Broad Institute Genomics Platform"/>
            <consortium name="The Broad Institute Genome Sequencing Center for Infectious Disease"/>
            <person name="Wu L."/>
            <person name="Ma J."/>
        </authorList>
    </citation>
    <scope>NUCLEOTIDE SEQUENCE [LARGE SCALE GENOMIC DNA]</scope>
    <source>
        <strain evidence="6">NBRC 108728</strain>
    </source>
</reference>
<feature type="domain" description="DUF4874" evidence="4">
    <location>
        <begin position="45"/>
        <end position="226"/>
    </location>
</feature>
<evidence type="ECO:0000259" key="4">
    <source>
        <dbReference type="Pfam" id="PF16173"/>
    </source>
</evidence>
<feature type="domain" description="DUF4832" evidence="3">
    <location>
        <begin position="255"/>
        <end position="306"/>
    </location>
</feature>
<keyword evidence="6" id="KW-1185">Reference proteome</keyword>
<evidence type="ECO:0000313" key="5">
    <source>
        <dbReference type="EMBL" id="BDZ49795.1"/>
    </source>
</evidence>
<evidence type="ECO:0000256" key="2">
    <source>
        <dbReference type="SAM" id="SignalP"/>
    </source>
</evidence>
<evidence type="ECO:0008006" key="7">
    <source>
        <dbReference type="Google" id="ProtNLM"/>
    </source>
</evidence>
<sequence length="331" mass="35779">MKKQLFAGVALAAALALAAPTAASAHPAPSSHTVSYTASDAVIANPARGFYHSTETHYLKDGTGYEPLDLKTLQGYRKEGVTQILREFWMEKFVDQKRLDPAWLKLVQKDFDTARKAGVSVIVRFAYVQGGDFPYNPPYGDADVSTVLSHIAQLTPILRRNADVIAVLQEGFIGLWGEGYYTDHFAADPSDPGTLTDTDWANRNKVVAAELAALPASRQIQVRTMQMKQKAVGVTSGTSGALTPTQAHNGSAKSRIGHHNDCFLAAPDDFGTFLTDPLSLDQDYLAADSRYVAVGGETCNVDAPARSSRVPRPRWRSTTTATSTATTTRTS</sequence>
<dbReference type="Proteomes" id="UP001321486">
    <property type="component" value="Chromosome"/>
</dbReference>
<feature type="region of interest" description="Disordered" evidence="1">
    <location>
        <begin position="302"/>
        <end position="331"/>
    </location>
</feature>